<dbReference type="STRING" id="1123307.GCA_000380065_01079"/>
<protein>
    <submittedName>
        <fullName evidence="11">ABC transporter</fullName>
    </submittedName>
</protein>
<evidence type="ECO:0000256" key="3">
    <source>
        <dbReference type="ARBA" id="ARBA00022448"/>
    </source>
</evidence>
<evidence type="ECO:0000313" key="12">
    <source>
        <dbReference type="Proteomes" id="UP000254634"/>
    </source>
</evidence>
<comment type="subcellular location">
    <subcellularLocation>
        <location evidence="1">Cell membrane</location>
        <topology evidence="1">Multi-pass membrane protein</topology>
    </subcellularLocation>
</comment>
<reference evidence="11" key="1">
    <citation type="submission" date="2018-06" db="EMBL/GenBank/DDBJ databases">
        <authorList>
            <consortium name="Pathogen Informatics"/>
            <person name="Doyle S."/>
        </authorList>
    </citation>
    <scope>NUCLEOTIDE SEQUENCE [LARGE SCALE GENOMIC DNA]</scope>
    <source>
        <strain evidence="11">NCTC13765</strain>
    </source>
</reference>
<dbReference type="PANTHER" id="PTHR30294">
    <property type="entry name" value="MEMBRANE COMPONENT OF ABC TRANSPORTER YHHJ-RELATED"/>
    <property type="match status" value="1"/>
</dbReference>
<evidence type="ECO:0000256" key="7">
    <source>
        <dbReference type="ARBA" id="ARBA00023136"/>
    </source>
</evidence>
<dbReference type="Pfam" id="PF12698">
    <property type="entry name" value="ABC2_membrane_3"/>
    <property type="match status" value="1"/>
</dbReference>
<evidence type="ECO:0000313" key="11">
    <source>
        <dbReference type="EMBL" id="SUN76939.1"/>
    </source>
</evidence>
<feature type="transmembrane region" description="Helical" evidence="9">
    <location>
        <begin position="357"/>
        <end position="376"/>
    </location>
</feature>
<dbReference type="PANTHER" id="PTHR30294:SF38">
    <property type="entry name" value="TRANSPORT PERMEASE PROTEIN"/>
    <property type="match status" value="1"/>
</dbReference>
<dbReference type="GO" id="GO:0005886">
    <property type="term" value="C:plasma membrane"/>
    <property type="evidence" value="ECO:0007669"/>
    <property type="project" value="UniProtKB-SubCell"/>
</dbReference>
<keyword evidence="4" id="KW-1003">Cell membrane</keyword>
<keyword evidence="5 9" id="KW-0812">Transmembrane</keyword>
<dbReference type="InterPro" id="IPR047817">
    <property type="entry name" value="ABC2_TM_bact-type"/>
</dbReference>
<evidence type="ECO:0000256" key="9">
    <source>
        <dbReference type="SAM" id="Phobius"/>
    </source>
</evidence>
<evidence type="ECO:0000256" key="4">
    <source>
        <dbReference type="ARBA" id="ARBA00022475"/>
    </source>
</evidence>
<feature type="transmembrane region" description="Helical" evidence="9">
    <location>
        <begin position="192"/>
        <end position="214"/>
    </location>
</feature>
<feature type="transmembrane region" description="Helical" evidence="9">
    <location>
        <begin position="274"/>
        <end position="292"/>
    </location>
</feature>
<dbReference type="PROSITE" id="PS51012">
    <property type="entry name" value="ABC_TM2"/>
    <property type="match status" value="1"/>
</dbReference>
<sequence length="385" mass="43310">MRTFAIVKKVLRELFRDKRTLAMMFIAPIFIMWLLNVMFSASTTTEVKLATIHLDKQLVQKLEDIDHVTLKSYTSVTEAKRNLKEEKVDGIIKENNDKQYEITYANYDSSKTIATRQVFSTALTQMSTEKLKDTVVKLTESLAQAKEQLAKATATSGQTVSQAAQSSEQLRTASIQQHYIYGNKDTGFFNKMIPILMGFIVFFFVFLISGIALLKERTSGTLDRLLATPVKRSEIVLGYMISYGIIAILQTTVIVFATIYLLDIEVVGSIIDVMIVNFLLALVALSFGFFLSTLAKSEFQMMQFIPIVVMPQMMFSGIIPLENMASWVQVVGKFLPLSYSGQAMTDIIIHGQGLEKILPQLGVLTLFTLVLTVLNIEGLRRYRKV</sequence>
<dbReference type="EMBL" id="UHFR01000005">
    <property type="protein sequence ID" value="SUN76939.1"/>
    <property type="molecule type" value="Genomic_DNA"/>
</dbReference>
<evidence type="ECO:0000256" key="5">
    <source>
        <dbReference type="ARBA" id="ARBA00022692"/>
    </source>
</evidence>
<feature type="transmembrane region" description="Helical" evidence="9">
    <location>
        <begin position="21"/>
        <end position="39"/>
    </location>
</feature>
<gene>
    <name evidence="11" type="primary">ybhR</name>
    <name evidence="11" type="ORF">NCTC13765_01441</name>
</gene>
<dbReference type="InterPro" id="IPR051449">
    <property type="entry name" value="ABC-2_transporter_component"/>
</dbReference>
<dbReference type="Proteomes" id="UP000254634">
    <property type="component" value="Unassembled WGS sequence"/>
</dbReference>
<evidence type="ECO:0000256" key="8">
    <source>
        <dbReference type="SAM" id="Coils"/>
    </source>
</evidence>
<comment type="similarity">
    <text evidence="2">Belongs to the ABC-2 integral membrane protein family.</text>
</comment>
<keyword evidence="6 9" id="KW-1133">Transmembrane helix</keyword>
<evidence type="ECO:0000259" key="10">
    <source>
        <dbReference type="PROSITE" id="PS51012"/>
    </source>
</evidence>
<keyword evidence="12" id="KW-1185">Reference proteome</keyword>
<feature type="coiled-coil region" evidence="8">
    <location>
        <begin position="128"/>
        <end position="155"/>
    </location>
</feature>
<dbReference type="OrthoDB" id="9776218at2"/>
<feature type="domain" description="ABC transmembrane type-2" evidence="10">
    <location>
        <begin position="136"/>
        <end position="382"/>
    </location>
</feature>
<feature type="transmembrane region" description="Helical" evidence="9">
    <location>
        <begin position="235"/>
        <end position="262"/>
    </location>
</feature>
<dbReference type="GO" id="GO:0140359">
    <property type="term" value="F:ABC-type transporter activity"/>
    <property type="evidence" value="ECO:0007669"/>
    <property type="project" value="InterPro"/>
</dbReference>
<dbReference type="InterPro" id="IPR013525">
    <property type="entry name" value="ABC2_TM"/>
</dbReference>
<organism evidence="11 12">
    <name type="scientific">Streptococcus massiliensis</name>
    <dbReference type="NCBI Taxonomy" id="313439"/>
    <lineage>
        <taxon>Bacteria</taxon>
        <taxon>Bacillati</taxon>
        <taxon>Bacillota</taxon>
        <taxon>Bacilli</taxon>
        <taxon>Lactobacillales</taxon>
        <taxon>Streptococcaceae</taxon>
        <taxon>Streptococcus</taxon>
    </lineage>
</organism>
<feature type="transmembrane region" description="Helical" evidence="9">
    <location>
        <begin position="304"/>
        <end position="321"/>
    </location>
</feature>
<keyword evidence="7 9" id="KW-0472">Membrane</keyword>
<proteinExistence type="inferred from homology"/>
<accession>A0A380L062</accession>
<keyword evidence="3" id="KW-0813">Transport</keyword>
<evidence type="ECO:0000256" key="2">
    <source>
        <dbReference type="ARBA" id="ARBA00007783"/>
    </source>
</evidence>
<evidence type="ECO:0000256" key="1">
    <source>
        <dbReference type="ARBA" id="ARBA00004651"/>
    </source>
</evidence>
<keyword evidence="8" id="KW-0175">Coiled coil</keyword>
<evidence type="ECO:0000256" key="6">
    <source>
        <dbReference type="ARBA" id="ARBA00022989"/>
    </source>
</evidence>
<dbReference type="AlphaFoldDB" id="A0A380L062"/>
<name>A0A380L062_9STRE</name>
<dbReference type="RefSeq" id="WP_018371780.1">
    <property type="nucleotide sequence ID" value="NZ_UHFR01000005.1"/>
</dbReference>